<evidence type="ECO:0000259" key="6">
    <source>
        <dbReference type="PROSITE" id="PS51352"/>
    </source>
</evidence>
<dbReference type="Pfam" id="PF14289">
    <property type="entry name" value="DUF4369"/>
    <property type="match status" value="1"/>
</dbReference>
<reference evidence="8" key="1">
    <citation type="submission" date="2024-03" db="EMBL/GenBank/DDBJ databases">
        <title>Chitinophaga horti sp. nov., isolated from garden soil.</title>
        <authorList>
            <person name="Lee D.S."/>
            <person name="Han D.M."/>
            <person name="Baek J.H."/>
            <person name="Choi D.G."/>
            <person name="Jeon J.H."/>
            <person name="Jeon C.O."/>
        </authorList>
    </citation>
    <scope>NUCLEOTIDE SEQUENCE [LARGE SCALE GENOMIC DNA]</scope>
    <source>
        <strain evidence="8">GPA1</strain>
    </source>
</reference>
<feature type="domain" description="Thioredoxin" evidence="6">
    <location>
        <begin position="228"/>
        <end position="368"/>
    </location>
</feature>
<dbReference type="Pfam" id="PF00578">
    <property type="entry name" value="AhpC-TSA"/>
    <property type="match status" value="1"/>
</dbReference>
<evidence type="ECO:0000256" key="5">
    <source>
        <dbReference type="SAM" id="SignalP"/>
    </source>
</evidence>
<keyword evidence="3" id="KW-1015">Disulfide bond</keyword>
<name>A0ABZ2YRH1_9BACT</name>
<dbReference type="EMBL" id="CP149822">
    <property type="protein sequence ID" value="WZN42384.1"/>
    <property type="molecule type" value="Genomic_DNA"/>
</dbReference>
<proteinExistence type="predicted"/>
<evidence type="ECO:0000256" key="2">
    <source>
        <dbReference type="ARBA" id="ARBA00022748"/>
    </source>
</evidence>
<dbReference type="InterPro" id="IPR036249">
    <property type="entry name" value="Thioredoxin-like_sf"/>
</dbReference>
<protein>
    <submittedName>
        <fullName evidence="7">Redoxin domain-containing protein</fullName>
    </submittedName>
</protein>
<dbReference type="PANTHER" id="PTHR42852:SF6">
    <property type="entry name" value="THIOL:DISULFIDE INTERCHANGE PROTEIN DSBE"/>
    <property type="match status" value="1"/>
</dbReference>
<dbReference type="InterPro" id="IPR050553">
    <property type="entry name" value="Thioredoxin_ResA/DsbE_sf"/>
</dbReference>
<feature type="signal peptide" evidence="5">
    <location>
        <begin position="1"/>
        <end position="19"/>
    </location>
</feature>
<dbReference type="PROSITE" id="PS00194">
    <property type="entry name" value="THIOREDOXIN_1"/>
    <property type="match status" value="1"/>
</dbReference>
<organism evidence="7 8">
    <name type="scientific">Chitinophaga pollutisoli</name>
    <dbReference type="NCBI Taxonomy" id="3133966"/>
    <lineage>
        <taxon>Bacteria</taxon>
        <taxon>Pseudomonadati</taxon>
        <taxon>Bacteroidota</taxon>
        <taxon>Chitinophagia</taxon>
        <taxon>Chitinophagales</taxon>
        <taxon>Chitinophagaceae</taxon>
        <taxon>Chitinophaga</taxon>
    </lineage>
</organism>
<dbReference type="PANTHER" id="PTHR42852">
    <property type="entry name" value="THIOL:DISULFIDE INTERCHANGE PROTEIN DSBE"/>
    <property type="match status" value="1"/>
</dbReference>
<dbReference type="Proteomes" id="UP001485459">
    <property type="component" value="Chromosome"/>
</dbReference>
<accession>A0ABZ2YRH1</accession>
<dbReference type="InterPro" id="IPR017937">
    <property type="entry name" value="Thioredoxin_CS"/>
</dbReference>
<keyword evidence="2" id="KW-0201">Cytochrome c-type biogenesis</keyword>
<gene>
    <name evidence="7" type="ORF">WJU16_04975</name>
</gene>
<feature type="chain" id="PRO_5045663975" evidence="5">
    <location>
        <begin position="20"/>
        <end position="368"/>
    </location>
</feature>
<keyword evidence="5" id="KW-0732">Signal</keyword>
<dbReference type="InterPro" id="IPR013766">
    <property type="entry name" value="Thioredoxin_domain"/>
</dbReference>
<evidence type="ECO:0000313" key="7">
    <source>
        <dbReference type="EMBL" id="WZN42384.1"/>
    </source>
</evidence>
<sequence length="368" mass="41168">MKRISQIVACCLLALPVLAQEAVVEGKIKGLPDDTKIYLRSFSSSGGTDSAVARSGAFRIQAKVAEGDMYILSAGNDRMAQYGTTFFYLEPGTLKVSGKGPLLKDLAFAGPAYAKDLNTLQALNSLPLFRKRAEVSAKMNEAYRVKDTVSLKSLQGEYNRLDSAARLVYEKWVDDHTASPVSAMVLSFYLRNKDMDQLEKRLKSLSPAAKDNAMARKMQHSIEAAKATAIGKVAPEFTQNDTLDKPVSLRDFRGKYVLIDFWASWCVPCRHENPAVVKAFQQFKDKNFTVLGVSLDRQGQKDKWLKAIHDDNLTWTHVSDLNWWDNAVSRQYDIRSIPANFLLDPQGRIIGKNLRGEELEKKLAEVLN</sequence>
<dbReference type="RefSeq" id="WP_341837218.1">
    <property type="nucleotide sequence ID" value="NZ_CP149822.1"/>
</dbReference>
<dbReference type="InterPro" id="IPR000866">
    <property type="entry name" value="AhpC/TSA"/>
</dbReference>
<evidence type="ECO:0000256" key="4">
    <source>
        <dbReference type="ARBA" id="ARBA00023284"/>
    </source>
</evidence>
<dbReference type="CDD" id="cd02966">
    <property type="entry name" value="TlpA_like_family"/>
    <property type="match status" value="1"/>
</dbReference>
<dbReference type="PROSITE" id="PS51352">
    <property type="entry name" value="THIOREDOXIN_2"/>
    <property type="match status" value="1"/>
</dbReference>
<comment type="subcellular location">
    <subcellularLocation>
        <location evidence="1">Cell envelope</location>
    </subcellularLocation>
</comment>
<evidence type="ECO:0000313" key="8">
    <source>
        <dbReference type="Proteomes" id="UP001485459"/>
    </source>
</evidence>
<evidence type="ECO:0000256" key="3">
    <source>
        <dbReference type="ARBA" id="ARBA00023157"/>
    </source>
</evidence>
<dbReference type="SUPFAM" id="SSF52833">
    <property type="entry name" value="Thioredoxin-like"/>
    <property type="match status" value="1"/>
</dbReference>
<keyword evidence="8" id="KW-1185">Reference proteome</keyword>
<evidence type="ECO:0000256" key="1">
    <source>
        <dbReference type="ARBA" id="ARBA00004196"/>
    </source>
</evidence>
<dbReference type="InterPro" id="IPR025380">
    <property type="entry name" value="DUF4369"/>
</dbReference>
<keyword evidence="4" id="KW-0676">Redox-active center</keyword>
<dbReference type="Gene3D" id="3.40.30.10">
    <property type="entry name" value="Glutaredoxin"/>
    <property type="match status" value="1"/>
</dbReference>